<reference evidence="1 2" key="1">
    <citation type="journal article" date="2022" name="bioRxiv">
        <title>Genomics of Preaxostyla Flagellates Illuminates Evolutionary Transitions and the Path Towards Mitochondrial Loss.</title>
        <authorList>
            <person name="Novak L.V.F."/>
            <person name="Treitli S.C."/>
            <person name="Pyrih J."/>
            <person name="Halakuc P."/>
            <person name="Pipaliya S.V."/>
            <person name="Vacek V."/>
            <person name="Brzon O."/>
            <person name="Soukal P."/>
            <person name="Eme L."/>
            <person name="Dacks J.B."/>
            <person name="Karnkowska A."/>
            <person name="Elias M."/>
            <person name="Hampl V."/>
        </authorList>
    </citation>
    <scope>NUCLEOTIDE SEQUENCE [LARGE SCALE GENOMIC DNA]</scope>
    <source>
        <strain evidence="1">NAU3</strain>
        <tissue evidence="1">Gut</tissue>
    </source>
</reference>
<sequence length="516" mass="58662">MSYSLFSSWEQWNIIHHGLIFQQHSPPPATTISLLTSFESQNPLPHLVSTAFALTKVLQQPIIGSSQYSDQSAQQWSLSLILLRFINGLVDNRQNGRYAISTSFIGKILGLPVSLVELRHESTHKELPSLSTLRSYAKYSLNWIQENYWDKQAELIWAVRMNLINTLLTSSQSHSKFDAHQPSETLWNTLVEKIKQPGFIFHHLLPLLLHIIYLSWFSHVTNHPSTNLDQYSPFLDMNSYLHSFSNRPPADNHPTNIPSNTHILLQSFLDKLFIHQPVALVFVLRMILGMFLKLNRPGIQPPILISSLKLLHYFMYYLPQSPQNSPSKLHLQQLEEARSLSSALVHLQLRILRALSVIPTVAGLLFGKYPPPSSVNDIVPICKALMDNVISQPSLVPKIEENFLSFMKKSPVLFPKPKPQEHEPSILNESPLEILNTVAEMAKEIPAPQEQAPCFFLTPHPSQTWQQMGDGWMFSDSFHGTKHDVSLLLQPLLLHTAENTPPDCSQFDLGFSTVFF</sequence>
<dbReference type="PANTHER" id="PTHR15002:SF0">
    <property type="entry name" value="RIBOSOMAL BIOGENESIS PROTEIN LAS1L"/>
    <property type="match status" value="1"/>
</dbReference>
<proteinExistence type="predicted"/>
<organism evidence="1 2">
    <name type="scientific">Blattamonas nauphoetae</name>
    <dbReference type="NCBI Taxonomy" id="2049346"/>
    <lineage>
        <taxon>Eukaryota</taxon>
        <taxon>Metamonada</taxon>
        <taxon>Preaxostyla</taxon>
        <taxon>Oxymonadida</taxon>
        <taxon>Blattamonas</taxon>
    </lineage>
</organism>
<dbReference type="Proteomes" id="UP001281761">
    <property type="component" value="Unassembled WGS sequence"/>
</dbReference>
<dbReference type="PANTHER" id="PTHR15002">
    <property type="entry name" value="RIBOSOMAL BIOGENESIS PROTEIN LAS1L"/>
    <property type="match status" value="1"/>
</dbReference>
<dbReference type="EMBL" id="JARBJD010000036">
    <property type="protein sequence ID" value="KAK2958607.1"/>
    <property type="molecule type" value="Genomic_DNA"/>
</dbReference>
<protein>
    <submittedName>
        <fullName evidence="1">Ribosomal biogenesis protein LAS1</fullName>
    </submittedName>
</protein>
<dbReference type="InterPro" id="IPR007174">
    <property type="entry name" value="Las1"/>
</dbReference>
<accession>A0ABQ9Y4D7</accession>
<comment type="caution">
    <text evidence="1">The sequence shown here is derived from an EMBL/GenBank/DDBJ whole genome shotgun (WGS) entry which is preliminary data.</text>
</comment>
<dbReference type="Pfam" id="PF04031">
    <property type="entry name" value="Las1"/>
    <property type="match status" value="1"/>
</dbReference>
<keyword evidence="2" id="KW-1185">Reference proteome</keyword>
<evidence type="ECO:0000313" key="2">
    <source>
        <dbReference type="Proteomes" id="UP001281761"/>
    </source>
</evidence>
<name>A0ABQ9Y4D7_9EUKA</name>
<evidence type="ECO:0000313" key="1">
    <source>
        <dbReference type="EMBL" id="KAK2958607.1"/>
    </source>
</evidence>
<gene>
    <name evidence="1" type="ORF">BLNAU_6376</name>
</gene>